<dbReference type="GO" id="GO:0006352">
    <property type="term" value="P:DNA-templated transcription initiation"/>
    <property type="evidence" value="ECO:0007669"/>
    <property type="project" value="InterPro"/>
</dbReference>
<dbReference type="GO" id="GO:0016987">
    <property type="term" value="F:sigma factor activity"/>
    <property type="evidence" value="ECO:0007669"/>
    <property type="project" value="UniProtKB-KW"/>
</dbReference>
<dbReference type="Gene3D" id="1.10.10.10">
    <property type="entry name" value="Winged helix-like DNA-binding domain superfamily/Winged helix DNA-binding domain"/>
    <property type="match status" value="1"/>
</dbReference>
<dbReference type="RefSeq" id="WP_301199607.1">
    <property type="nucleotide sequence ID" value="NZ_JAPDPI010000021.1"/>
</dbReference>
<keyword evidence="5" id="KW-0804">Transcription</keyword>
<dbReference type="EMBL" id="JAPDPI010000021">
    <property type="protein sequence ID" value="MCW3806235.1"/>
    <property type="molecule type" value="Genomic_DNA"/>
</dbReference>
<sequence>MIQTVEKIDIESFLQGDYKSFEIVVNLFKDRVVNICYSYTNNYHDAEDVAQEVFVELYRSLHKFKNQSTLSTWIYRIASNKAIDFIRSKKRQKRGSGQIGYLEDQKYYDWIVGDNKSADDELIQQQRKSLLYDALNKLPSRQKEAYVLTQIEGFDQSTVAEIMETSVKSVESLVVRSKKKLKQILEKRIKEYL</sequence>
<dbReference type="InterPro" id="IPR013249">
    <property type="entry name" value="RNA_pol_sigma70_r4_t2"/>
</dbReference>
<evidence type="ECO:0000259" key="6">
    <source>
        <dbReference type="Pfam" id="PF04542"/>
    </source>
</evidence>
<dbReference type="Proteomes" id="UP001207408">
    <property type="component" value="Unassembled WGS sequence"/>
</dbReference>
<reference evidence="8" key="1">
    <citation type="submission" date="2022-10" db="EMBL/GenBank/DDBJ databases">
        <authorList>
            <person name="Yu W.X."/>
        </authorList>
    </citation>
    <scope>NUCLEOTIDE SEQUENCE</scope>
    <source>
        <strain evidence="8">D04</strain>
    </source>
</reference>
<dbReference type="InterPro" id="IPR014284">
    <property type="entry name" value="RNA_pol_sigma-70_dom"/>
</dbReference>
<evidence type="ECO:0000256" key="3">
    <source>
        <dbReference type="ARBA" id="ARBA00023082"/>
    </source>
</evidence>
<organism evidence="8 9">
    <name type="scientific">Plebeiibacterium marinum</name>
    <dbReference type="NCBI Taxonomy" id="2992111"/>
    <lineage>
        <taxon>Bacteria</taxon>
        <taxon>Pseudomonadati</taxon>
        <taxon>Bacteroidota</taxon>
        <taxon>Bacteroidia</taxon>
        <taxon>Marinilabiliales</taxon>
        <taxon>Marinilabiliaceae</taxon>
        <taxon>Plebeiibacterium</taxon>
    </lineage>
</organism>
<dbReference type="NCBIfam" id="TIGR02937">
    <property type="entry name" value="sigma70-ECF"/>
    <property type="match status" value="1"/>
</dbReference>
<accession>A0AAE3MEP6</accession>
<keyword evidence="4" id="KW-0238">DNA-binding</keyword>
<dbReference type="SUPFAM" id="SSF88659">
    <property type="entry name" value="Sigma3 and sigma4 domains of RNA polymerase sigma factors"/>
    <property type="match status" value="1"/>
</dbReference>
<dbReference type="InterPro" id="IPR039425">
    <property type="entry name" value="RNA_pol_sigma-70-like"/>
</dbReference>
<protein>
    <submittedName>
        <fullName evidence="8">RNA polymerase sigma factor</fullName>
    </submittedName>
</protein>
<keyword evidence="9" id="KW-1185">Reference proteome</keyword>
<dbReference type="Pfam" id="PF08281">
    <property type="entry name" value="Sigma70_r4_2"/>
    <property type="match status" value="1"/>
</dbReference>
<name>A0AAE3MEP6_9BACT</name>
<keyword evidence="2" id="KW-0805">Transcription regulation</keyword>
<dbReference type="InterPro" id="IPR036388">
    <property type="entry name" value="WH-like_DNA-bd_sf"/>
</dbReference>
<evidence type="ECO:0000256" key="1">
    <source>
        <dbReference type="ARBA" id="ARBA00010641"/>
    </source>
</evidence>
<dbReference type="InterPro" id="IPR007627">
    <property type="entry name" value="RNA_pol_sigma70_r2"/>
</dbReference>
<evidence type="ECO:0000259" key="7">
    <source>
        <dbReference type="Pfam" id="PF08281"/>
    </source>
</evidence>
<dbReference type="AlphaFoldDB" id="A0AAE3MEP6"/>
<evidence type="ECO:0000313" key="8">
    <source>
        <dbReference type="EMBL" id="MCW3806235.1"/>
    </source>
</evidence>
<keyword evidence="3" id="KW-0731">Sigma factor</keyword>
<feature type="domain" description="RNA polymerase sigma factor 70 region 4 type 2" evidence="7">
    <location>
        <begin position="130"/>
        <end position="181"/>
    </location>
</feature>
<dbReference type="Gene3D" id="1.10.1740.10">
    <property type="match status" value="1"/>
</dbReference>
<evidence type="ECO:0000313" key="9">
    <source>
        <dbReference type="Proteomes" id="UP001207408"/>
    </source>
</evidence>
<evidence type="ECO:0000256" key="4">
    <source>
        <dbReference type="ARBA" id="ARBA00023125"/>
    </source>
</evidence>
<dbReference type="PANTHER" id="PTHR43133:SF8">
    <property type="entry name" value="RNA POLYMERASE SIGMA FACTOR HI_1459-RELATED"/>
    <property type="match status" value="1"/>
</dbReference>
<dbReference type="SUPFAM" id="SSF88946">
    <property type="entry name" value="Sigma2 domain of RNA polymerase sigma factors"/>
    <property type="match status" value="1"/>
</dbReference>
<proteinExistence type="inferred from homology"/>
<dbReference type="CDD" id="cd06171">
    <property type="entry name" value="Sigma70_r4"/>
    <property type="match status" value="1"/>
</dbReference>
<gene>
    <name evidence="8" type="ORF">OM074_11415</name>
</gene>
<dbReference type="PANTHER" id="PTHR43133">
    <property type="entry name" value="RNA POLYMERASE ECF-TYPE SIGMA FACTO"/>
    <property type="match status" value="1"/>
</dbReference>
<feature type="domain" description="RNA polymerase sigma-70 region 2" evidence="6">
    <location>
        <begin position="26"/>
        <end position="91"/>
    </location>
</feature>
<dbReference type="InterPro" id="IPR013324">
    <property type="entry name" value="RNA_pol_sigma_r3/r4-like"/>
</dbReference>
<dbReference type="Pfam" id="PF04542">
    <property type="entry name" value="Sigma70_r2"/>
    <property type="match status" value="1"/>
</dbReference>
<dbReference type="GO" id="GO:0003677">
    <property type="term" value="F:DNA binding"/>
    <property type="evidence" value="ECO:0007669"/>
    <property type="project" value="UniProtKB-KW"/>
</dbReference>
<evidence type="ECO:0000256" key="2">
    <source>
        <dbReference type="ARBA" id="ARBA00023015"/>
    </source>
</evidence>
<comment type="caution">
    <text evidence="8">The sequence shown here is derived from an EMBL/GenBank/DDBJ whole genome shotgun (WGS) entry which is preliminary data.</text>
</comment>
<evidence type="ECO:0000256" key="5">
    <source>
        <dbReference type="ARBA" id="ARBA00023163"/>
    </source>
</evidence>
<dbReference type="InterPro" id="IPR013325">
    <property type="entry name" value="RNA_pol_sigma_r2"/>
</dbReference>
<comment type="similarity">
    <text evidence="1">Belongs to the sigma-70 factor family. ECF subfamily.</text>
</comment>